<evidence type="ECO:0000256" key="2">
    <source>
        <dbReference type="ARBA" id="ARBA00010044"/>
    </source>
</evidence>
<dbReference type="HAMAP" id="MF_01458">
    <property type="entry name" value="FtsH"/>
    <property type="match status" value="1"/>
</dbReference>
<proteinExistence type="inferred from homology"/>
<evidence type="ECO:0000256" key="12">
    <source>
        <dbReference type="ARBA" id="ARBA00023049"/>
    </source>
</evidence>
<gene>
    <name evidence="15" type="primary">ftsH</name>
    <name evidence="18" type="ORF">A2527_06905</name>
</gene>
<evidence type="ECO:0000256" key="9">
    <source>
        <dbReference type="ARBA" id="ARBA00022833"/>
    </source>
</evidence>
<comment type="caution">
    <text evidence="18">The sequence shown here is derived from an EMBL/GenBank/DDBJ whole genome shotgun (WGS) entry which is preliminary data.</text>
</comment>
<dbReference type="GO" id="GO:0030163">
    <property type="term" value="P:protein catabolic process"/>
    <property type="evidence" value="ECO:0007669"/>
    <property type="project" value="UniProtKB-UniRule"/>
</dbReference>
<keyword evidence="18" id="KW-0132">Cell division</keyword>
<keyword evidence="6 15" id="KW-0479">Metal-binding</keyword>
<dbReference type="SUPFAM" id="SSF140990">
    <property type="entry name" value="FtsH protease domain-like"/>
    <property type="match status" value="1"/>
</dbReference>
<keyword evidence="7 15" id="KW-0547">Nucleotide-binding</keyword>
<dbReference type="PROSITE" id="PS00674">
    <property type="entry name" value="AAA"/>
    <property type="match status" value="1"/>
</dbReference>
<dbReference type="AlphaFoldDB" id="A0A1F6GBR1"/>
<dbReference type="PANTHER" id="PTHR23076:SF97">
    <property type="entry name" value="ATP-DEPENDENT ZINC METALLOPROTEASE YME1L1"/>
    <property type="match status" value="1"/>
</dbReference>
<feature type="binding site" evidence="15">
    <location>
        <position position="417"/>
    </location>
    <ligand>
        <name>Zn(2+)</name>
        <dbReference type="ChEBI" id="CHEBI:29105"/>
        <note>catalytic</note>
    </ligand>
</feature>
<keyword evidence="8 15" id="KW-0378">Hydrolase</keyword>
<dbReference type="InterPro" id="IPR027417">
    <property type="entry name" value="P-loop_NTPase"/>
</dbReference>
<dbReference type="InterPro" id="IPR003593">
    <property type="entry name" value="AAA+_ATPase"/>
</dbReference>
<evidence type="ECO:0000256" key="13">
    <source>
        <dbReference type="ARBA" id="ARBA00023136"/>
    </source>
</evidence>
<evidence type="ECO:0000259" key="17">
    <source>
        <dbReference type="SMART" id="SM00382"/>
    </source>
</evidence>
<dbReference type="InterPro" id="IPR041569">
    <property type="entry name" value="AAA_lid_3"/>
</dbReference>
<evidence type="ECO:0000256" key="3">
    <source>
        <dbReference type="ARBA" id="ARBA00022475"/>
    </source>
</evidence>
<keyword evidence="10 15" id="KW-0067">ATP-binding</keyword>
<dbReference type="EC" id="3.4.24.-" evidence="15"/>
<evidence type="ECO:0000256" key="8">
    <source>
        <dbReference type="ARBA" id="ARBA00022801"/>
    </source>
</evidence>
<comment type="caution">
    <text evidence="15">Lacks conserved residue(s) required for the propagation of feature annotation.</text>
</comment>
<evidence type="ECO:0000256" key="11">
    <source>
        <dbReference type="ARBA" id="ARBA00022989"/>
    </source>
</evidence>
<comment type="cofactor">
    <cofactor evidence="15">
        <name>Zn(2+)</name>
        <dbReference type="ChEBI" id="CHEBI:29105"/>
    </cofactor>
    <text evidence="15">Binds 1 zinc ion per subunit.</text>
</comment>
<name>A0A1F6GBR1_9PROT</name>
<evidence type="ECO:0000256" key="7">
    <source>
        <dbReference type="ARBA" id="ARBA00022741"/>
    </source>
</evidence>
<dbReference type="GO" id="GO:0004222">
    <property type="term" value="F:metalloendopeptidase activity"/>
    <property type="evidence" value="ECO:0007669"/>
    <property type="project" value="InterPro"/>
</dbReference>
<dbReference type="GO" id="GO:0006508">
    <property type="term" value="P:proteolysis"/>
    <property type="evidence" value="ECO:0007669"/>
    <property type="project" value="UniProtKB-KW"/>
</dbReference>
<comment type="similarity">
    <text evidence="2 15">In the C-terminal section; belongs to the peptidase M41 family.</text>
</comment>
<dbReference type="Gene3D" id="3.40.50.300">
    <property type="entry name" value="P-loop containing nucleotide triphosphate hydrolases"/>
    <property type="match status" value="1"/>
</dbReference>
<dbReference type="InterPro" id="IPR000642">
    <property type="entry name" value="Peptidase_M41"/>
</dbReference>
<dbReference type="InterPro" id="IPR003960">
    <property type="entry name" value="ATPase_AAA_CS"/>
</dbReference>
<keyword evidence="11 15" id="KW-1133">Transmembrane helix</keyword>
<protein>
    <recommendedName>
        <fullName evidence="15">ATP-dependent zinc metalloprotease FtsH</fullName>
        <ecNumber evidence="15">3.4.24.-</ecNumber>
    </recommendedName>
</protein>
<dbReference type="Pfam" id="PF06480">
    <property type="entry name" value="FtsH_ext"/>
    <property type="match status" value="1"/>
</dbReference>
<evidence type="ECO:0000256" key="5">
    <source>
        <dbReference type="ARBA" id="ARBA00022692"/>
    </source>
</evidence>
<keyword evidence="13 15" id="KW-0472">Membrane</keyword>
<dbReference type="Pfam" id="PF01434">
    <property type="entry name" value="Peptidase_M41"/>
    <property type="match status" value="1"/>
</dbReference>
<dbReference type="SMART" id="SM00382">
    <property type="entry name" value="AAA"/>
    <property type="match status" value="1"/>
</dbReference>
<feature type="domain" description="AAA+ ATPase" evidence="17">
    <location>
        <begin position="183"/>
        <end position="322"/>
    </location>
</feature>
<dbReference type="InterPro" id="IPR037219">
    <property type="entry name" value="Peptidase_M41-like"/>
</dbReference>
<evidence type="ECO:0000313" key="19">
    <source>
        <dbReference type="Proteomes" id="UP000178449"/>
    </source>
</evidence>
<dbReference type="STRING" id="1817772.A2527_06905"/>
<dbReference type="Gene3D" id="3.30.720.210">
    <property type="match status" value="1"/>
</dbReference>
<dbReference type="Pfam" id="PF00004">
    <property type="entry name" value="AAA"/>
    <property type="match status" value="1"/>
</dbReference>
<dbReference type="FunFam" id="3.40.50.300:FF:000001">
    <property type="entry name" value="ATP-dependent zinc metalloprotease FtsH"/>
    <property type="match status" value="1"/>
</dbReference>
<keyword evidence="3 15" id="KW-1003">Cell membrane</keyword>
<dbReference type="EMBL" id="MFNE01000020">
    <property type="protein sequence ID" value="OGG95551.1"/>
    <property type="molecule type" value="Genomic_DNA"/>
</dbReference>
<reference evidence="18 19" key="1">
    <citation type="journal article" date="2016" name="Nat. Commun.">
        <title>Thousands of microbial genomes shed light on interconnected biogeochemical processes in an aquifer system.</title>
        <authorList>
            <person name="Anantharaman K."/>
            <person name="Brown C.T."/>
            <person name="Hug L.A."/>
            <person name="Sharon I."/>
            <person name="Castelle C.J."/>
            <person name="Probst A.J."/>
            <person name="Thomas B.C."/>
            <person name="Singh A."/>
            <person name="Wilkins M.J."/>
            <person name="Karaoz U."/>
            <person name="Brodie E.L."/>
            <person name="Williams K.H."/>
            <person name="Hubbard S.S."/>
            <person name="Banfield J.F."/>
        </authorList>
    </citation>
    <scope>NUCLEOTIDE SEQUENCE [LARGE SCALE GENOMIC DNA]</scope>
</reference>
<keyword evidence="5 15" id="KW-0812">Transmembrane</keyword>
<comment type="function">
    <text evidence="15">Acts as a processive, ATP-dependent zinc metallopeptidase for both cytoplasmic and membrane proteins. Plays a role in the quality control of integral membrane proteins.</text>
</comment>
<dbReference type="CDD" id="cd19501">
    <property type="entry name" value="RecA-like_FtsH"/>
    <property type="match status" value="1"/>
</dbReference>
<dbReference type="GO" id="GO:0051301">
    <property type="term" value="P:cell division"/>
    <property type="evidence" value="ECO:0007669"/>
    <property type="project" value="UniProtKB-KW"/>
</dbReference>
<evidence type="ECO:0000256" key="16">
    <source>
        <dbReference type="RuleBase" id="RU003651"/>
    </source>
</evidence>
<dbReference type="GO" id="GO:0008270">
    <property type="term" value="F:zinc ion binding"/>
    <property type="evidence" value="ECO:0007669"/>
    <property type="project" value="UniProtKB-UniRule"/>
</dbReference>
<dbReference type="GO" id="GO:0005524">
    <property type="term" value="F:ATP binding"/>
    <property type="evidence" value="ECO:0007669"/>
    <property type="project" value="UniProtKB-UniRule"/>
</dbReference>
<dbReference type="SUPFAM" id="SSF52540">
    <property type="entry name" value="P-loop containing nucleoside triphosphate hydrolases"/>
    <property type="match status" value="1"/>
</dbReference>
<comment type="subunit">
    <text evidence="15">Homohexamer.</text>
</comment>
<feature type="binding site" evidence="15">
    <location>
        <position position="413"/>
    </location>
    <ligand>
        <name>Zn(2+)</name>
        <dbReference type="ChEBI" id="CHEBI:29105"/>
        <note>catalytic</note>
    </ligand>
</feature>
<keyword evidence="9 15" id="KW-0862">Zinc</keyword>
<accession>A0A1F6GBR1</accession>
<feature type="active site" evidence="15">
    <location>
        <position position="414"/>
    </location>
</feature>
<comment type="subcellular location">
    <subcellularLocation>
        <location evidence="15">Cell membrane</location>
        <topology evidence="15">Multi-pass membrane protein</topology>
        <orientation evidence="15">Cytoplasmic side</orientation>
    </subcellularLocation>
    <subcellularLocation>
        <location evidence="1">Membrane</location>
    </subcellularLocation>
</comment>
<evidence type="ECO:0000256" key="14">
    <source>
        <dbReference type="ARBA" id="ARBA00061570"/>
    </source>
</evidence>
<evidence type="ECO:0000256" key="4">
    <source>
        <dbReference type="ARBA" id="ARBA00022670"/>
    </source>
</evidence>
<evidence type="ECO:0000256" key="6">
    <source>
        <dbReference type="ARBA" id="ARBA00022723"/>
    </source>
</evidence>
<dbReference type="PANTHER" id="PTHR23076">
    <property type="entry name" value="METALLOPROTEASE M41 FTSH"/>
    <property type="match status" value="1"/>
</dbReference>
<evidence type="ECO:0000256" key="1">
    <source>
        <dbReference type="ARBA" id="ARBA00004370"/>
    </source>
</evidence>
<dbReference type="InterPro" id="IPR003959">
    <property type="entry name" value="ATPase_AAA_core"/>
</dbReference>
<comment type="similarity">
    <text evidence="16">Belongs to the AAA ATPase family.</text>
</comment>
<organism evidence="18 19">
    <name type="scientific">Candidatus Lambdaproteobacteria bacterium RIFOXYD2_FULL_50_16</name>
    <dbReference type="NCBI Taxonomy" id="1817772"/>
    <lineage>
        <taxon>Bacteria</taxon>
        <taxon>Pseudomonadati</taxon>
        <taxon>Pseudomonadota</taxon>
        <taxon>Candidatus Lambdaproteobacteria</taxon>
    </lineage>
</organism>
<comment type="similarity">
    <text evidence="14 15">In the central section; belongs to the AAA ATPase family.</text>
</comment>
<evidence type="ECO:0000256" key="15">
    <source>
        <dbReference type="HAMAP-Rule" id="MF_01458"/>
    </source>
</evidence>
<keyword evidence="12 15" id="KW-0482">Metalloprotease</keyword>
<dbReference type="GO" id="GO:0005886">
    <property type="term" value="C:plasma membrane"/>
    <property type="evidence" value="ECO:0007669"/>
    <property type="project" value="UniProtKB-SubCell"/>
</dbReference>
<feature type="binding site" evidence="15">
    <location>
        <begin position="191"/>
        <end position="198"/>
    </location>
    <ligand>
        <name>ATP</name>
        <dbReference type="ChEBI" id="CHEBI:30616"/>
    </ligand>
</feature>
<feature type="binding site" evidence="15">
    <location>
        <position position="489"/>
    </location>
    <ligand>
        <name>Zn(2+)</name>
        <dbReference type="ChEBI" id="CHEBI:29105"/>
        <note>catalytic</note>
    </ligand>
</feature>
<dbReference type="FunFam" id="1.10.8.60:FF:000001">
    <property type="entry name" value="ATP-dependent zinc metalloprotease FtsH"/>
    <property type="match status" value="1"/>
</dbReference>
<dbReference type="Proteomes" id="UP000178449">
    <property type="component" value="Unassembled WGS sequence"/>
</dbReference>
<dbReference type="Pfam" id="PF17862">
    <property type="entry name" value="AAA_lid_3"/>
    <property type="match status" value="1"/>
</dbReference>
<feature type="transmembrane region" description="Helical" evidence="15">
    <location>
        <begin position="99"/>
        <end position="120"/>
    </location>
</feature>
<dbReference type="Gene3D" id="1.10.8.60">
    <property type="match status" value="1"/>
</dbReference>
<dbReference type="FunFam" id="1.20.58.760:FF:000001">
    <property type="entry name" value="ATP-dependent zinc metalloprotease FtsH"/>
    <property type="match status" value="1"/>
</dbReference>
<dbReference type="GO" id="GO:0016887">
    <property type="term" value="F:ATP hydrolysis activity"/>
    <property type="evidence" value="ECO:0007669"/>
    <property type="project" value="UniProtKB-UniRule"/>
</dbReference>
<evidence type="ECO:0000313" key="18">
    <source>
        <dbReference type="EMBL" id="OGG95551.1"/>
    </source>
</evidence>
<sequence length="597" mass="64898">MQPNSRNLILVLALVLGFVLVYALTSAPPRGHEVPFSAFLNLVDGGQVTDAIIKGPQVTGKTTSGEVFVTTVPRYFAIVPMLYVKRVHFRIESTEQNGLFYAILSSWLPIILIIGVWVFFMRQMQGGNKMMSFGKSKAKKSDENSVKVTFADVAGIEESKAELDEIVEFLRDPSKFEKLGGKIPTGVLLVGEPGTGKTLLAKAIAGEAGTAFLSISGSDFVEMFVGVGASRVRDLFAQARAVAPCIIFIDEIDAVGRHRGAGLGGGNDEREQTLNQLLVEMDGFGGNEGVIVVAATNRPDVLDSALTRPGRFDRQVVVPKPDTNGRCQILGVHVREITLDPDVDLKIIAQGTPGFTGADLANLANEAALNAARKNKKTVSMTDFEEARDKLMLGKERRSMVVGDQEKRTTAYHEAGHAIVAALMEGVDPVHKVTIVPRGRALGLTMLLPKEDRFSQNKSQLLGMLAMMMGGRAAEELIFNHFTTGASNDLERATQVAHRMVCNWGMSEKIGPIYLAVGQSEVFLGRDLMKKKRISQSSAKLIDQEVKKIVNDAYKTATKMLKKNIDVLHKVSERLIEAETIDGSYIDEALGKVAQVS</sequence>
<keyword evidence="4 15" id="KW-0645">Protease</keyword>
<dbReference type="GO" id="GO:0004176">
    <property type="term" value="F:ATP-dependent peptidase activity"/>
    <property type="evidence" value="ECO:0007669"/>
    <property type="project" value="InterPro"/>
</dbReference>
<dbReference type="NCBIfam" id="TIGR01241">
    <property type="entry name" value="FtsH_fam"/>
    <property type="match status" value="1"/>
</dbReference>
<keyword evidence="18" id="KW-0131">Cell cycle</keyword>
<dbReference type="InterPro" id="IPR005936">
    <property type="entry name" value="FtsH"/>
</dbReference>
<evidence type="ECO:0000256" key="10">
    <source>
        <dbReference type="ARBA" id="ARBA00022840"/>
    </source>
</evidence>
<dbReference type="Gene3D" id="1.20.58.760">
    <property type="entry name" value="Peptidase M41"/>
    <property type="match status" value="1"/>
</dbReference>
<dbReference type="InterPro" id="IPR011546">
    <property type="entry name" value="Pept_M41_FtsH_extracell"/>
</dbReference>